<dbReference type="InterPro" id="IPR026433">
    <property type="entry name" value="MarR_EPS"/>
</dbReference>
<reference evidence="1" key="1">
    <citation type="submission" date="2023-09" db="EMBL/GenBank/DDBJ databases">
        <title>Paucibacter sp. APW11 Genome sequencing and assembly.</title>
        <authorList>
            <person name="Kim I."/>
        </authorList>
    </citation>
    <scope>NUCLEOTIDE SEQUENCE</scope>
    <source>
        <strain evidence="1">APW11</strain>
    </source>
</reference>
<dbReference type="InterPro" id="IPR036388">
    <property type="entry name" value="WH-like_DNA-bd_sf"/>
</dbReference>
<dbReference type="Gene3D" id="1.10.10.10">
    <property type="entry name" value="Winged helix-like DNA-binding domain superfamily/Winged helix DNA-binding domain"/>
    <property type="match status" value="1"/>
</dbReference>
<keyword evidence="2" id="KW-1185">Reference proteome</keyword>
<dbReference type="EMBL" id="JAVXZY010000008">
    <property type="protein sequence ID" value="MDT9001267.1"/>
    <property type="molecule type" value="Genomic_DNA"/>
</dbReference>
<dbReference type="Proteomes" id="UP001246372">
    <property type="component" value="Unassembled WGS sequence"/>
</dbReference>
<dbReference type="InterPro" id="IPR036390">
    <property type="entry name" value="WH_DNA-bd_sf"/>
</dbReference>
<dbReference type="SUPFAM" id="SSF46785">
    <property type="entry name" value="Winged helix' DNA-binding domain"/>
    <property type="match status" value="1"/>
</dbReference>
<accession>A0ABU3PGJ7</accession>
<evidence type="ECO:0000313" key="2">
    <source>
        <dbReference type="Proteomes" id="UP001246372"/>
    </source>
</evidence>
<evidence type="ECO:0000313" key="1">
    <source>
        <dbReference type="EMBL" id="MDT9001267.1"/>
    </source>
</evidence>
<sequence>MPHRHADPDLELATMRAVEQHAPESQRQLAGLLGVSVGKVNFILNALLNKGLLKVENFRRSDNKLGYLYLLTPHGLQTKTRLTKEFLRRKEREYIELQCQISLLRDELASSDAVRQQVRGSQARADRSPQST</sequence>
<dbReference type="RefSeq" id="WP_315652148.1">
    <property type="nucleotide sequence ID" value="NZ_JAVXZY010000008.1"/>
</dbReference>
<protein>
    <submittedName>
        <fullName evidence="1">MarR family EPS-associated transcriptional regulator</fullName>
    </submittedName>
</protein>
<proteinExistence type="predicted"/>
<dbReference type="NCBIfam" id="TIGR04176">
    <property type="entry name" value="MarR_EPS"/>
    <property type="match status" value="1"/>
</dbReference>
<organism evidence="1 2">
    <name type="scientific">Roseateles aquae</name>
    <dbReference type="NCBI Taxonomy" id="3077235"/>
    <lineage>
        <taxon>Bacteria</taxon>
        <taxon>Pseudomonadati</taxon>
        <taxon>Pseudomonadota</taxon>
        <taxon>Betaproteobacteria</taxon>
        <taxon>Burkholderiales</taxon>
        <taxon>Sphaerotilaceae</taxon>
        <taxon>Roseateles</taxon>
    </lineage>
</organism>
<dbReference type="Pfam" id="PF13412">
    <property type="entry name" value="HTH_24"/>
    <property type="match status" value="1"/>
</dbReference>
<name>A0ABU3PGJ7_9BURK</name>
<gene>
    <name evidence="1" type="ORF">RQP53_18455</name>
</gene>
<comment type="caution">
    <text evidence="1">The sequence shown here is derived from an EMBL/GenBank/DDBJ whole genome shotgun (WGS) entry which is preliminary data.</text>
</comment>